<dbReference type="Proteomes" id="UP000332933">
    <property type="component" value="Unassembled WGS sequence"/>
</dbReference>
<keyword evidence="1" id="KW-1133">Transmembrane helix</keyword>
<dbReference type="EMBL" id="CAADRA010000131">
    <property type="protein sequence ID" value="VFT78753.1"/>
    <property type="molecule type" value="Genomic_DNA"/>
</dbReference>
<evidence type="ECO:0000313" key="3">
    <source>
        <dbReference type="EMBL" id="VFT78753.1"/>
    </source>
</evidence>
<name>A0A485KAV7_9STRA</name>
<reference evidence="2" key="2">
    <citation type="submission" date="2019-06" db="EMBL/GenBank/DDBJ databases">
        <title>Genomics analysis of Aphanomyces spp. identifies a new class of oomycete effector associated with host adaptation.</title>
        <authorList>
            <person name="Gaulin E."/>
        </authorList>
    </citation>
    <scope>NUCLEOTIDE SEQUENCE</scope>
    <source>
        <strain evidence="2">CBS 578.67</strain>
    </source>
</reference>
<feature type="transmembrane region" description="Helical" evidence="1">
    <location>
        <begin position="20"/>
        <end position="39"/>
    </location>
</feature>
<evidence type="ECO:0000313" key="4">
    <source>
        <dbReference type="Proteomes" id="UP000332933"/>
    </source>
</evidence>
<protein>
    <submittedName>
        <fullName evidence="3">Aste57867_1538 protein</fullName>
    </submittedName>
</protein>
<keyword evidence="4" id="KW-1185">Reference proteome</keyword>
<keyword evidence="1" id="KW-0472">Membrane</keyword>
<organism evidence="3 4">
    <name type="scientific">Aphanomyces stellatus</name>
    <dbReference type="NCBI Taxonomy" id="120398"/>
    <lineage>
        <taxon>Eukaryota</taxon>
        <taxon>Sar</taxon>
        <taxon>Stramenopiles</taxon>
        <taxon>Oomycota</taxon>
        <taxon>Saprolegniomycetes</taxon>
        <taxon>Saprolegniales</taxon>
        <taxon>Verrucalvaceae</taxon>
        <taxon>Aphanomyces</taxon>
    </lineage>
</organism>
<gene>
    <name evidence="3" type="primary">Aste57867_1538</name>
    <name evidence="2" type="ORF">As57867_001537</name>
    <name evidence="3" type="ORF">ASTE57867_1538</name>
</gene>
<evidence type="ECO:0000256" key="1">
    <source>
        <dbReference type="SAM" id="Phobius"/>
    </source>
</evidence>
<evidence type="ECO:0000313" key="2">
    <source>
        <dbReference type="EMBL" id="KAF0718688.1"/>
    </source>
</evidence>
<sequence length="141" mass="15630">MRRPMPAPAKEVQRRCPGVADTLFNAVGIVFIVALPFLVQRFGLDPRTRGPDTLHRHGMDQEHPRLVALSAISQQASFALQMPTIVHVIGYGEQNVSLPVSLTRLDVSVSSSTWSSRLSSSLFPGADLTRRRPQFVLKSRK</sequence>
<proteinExistence type="predicted"/>
<dbReference type="AlphaFoldDB" id="A0A485KAV7"/>
<reference evidence="3 4" key="1">
    <citation type="submission" date="2019-03" db="EMBL/GenBank/DDBJ databases">
        <authorList>
            <person name="Gaulin E."/>
            <person name="Dumas B."/>
        </authorList>
    </citation>
    <scope>NUCLEOTIDE SEQUENCE [LARGE SCALE GENOMIC DNA]</scope>
    <source>
        <strain evidence="3">CBS 568.67</strain>
    </source>
</reference>
<dbReference type="EMBL" id="VJMH01000131">
    <property type="protein sequence ID" value="KAF0718688.1"/>
    <property type="molecule type" value="Genomic_DNA"/>
</dbReference>
<keyword evidence="1" id="KW-0812">Transmembrane</keyword>
<accession>A0A485KAV7</accession>